<evidence type="ECO:0000313" key="1">
    <source>
        <dbReference type="EMBL" id="CAF1008259.1"/>
    </source>
</evidence>
<comment type="caution">
    <text evidence="1">The sequence shown here is derived from an EMBL/GenBank/DDBJ whole genome shotgun (WGS) entry which is preliminary data.</text>
</comment>
<dbReference type="Proteomes" id="UP000663879">
    <property type="component" value="Unassembled WGS sequence"/>
</dbReference>
<accession>A0A814HCJ4</accession>
<keyword evidence="2" id="KW-1185">Reference proteome</keyword>
<organism evidence="1 2">
    <name type="scientific">Brachionus calyciflorus</name>
    <dbReference type="NCBI Taxonomy" id="104777"/>
    <lineage>
        <taxon>Eukaryota</taxon>
        <taxon>Metazoa</taxon>
        <taxon>Spiralia</taxon>
        <taxon>Gnathifera</taxon>
        <taxon>Rotifera</taxon>
        <taxon>Eurotatoria</taxon>
        <taxon>Monogononta</taxon>
        <taxon>Pseudotrocha</taxon>
        <taxon>Ploima</taxon>
        <taxon>Brachionidae</taxon>
        <taxon>Brachionus</taxon>
    </lineage>
</organism>
<dbReference type="EMBL" id="CAJNOC010004066">
    <property type="protein sequence ID" value="CAF1008259.1"/>
    <property type="molecule type" value="Genomic_DNA"/>
</dbReference>
<proteinExistence type="predicted"/>
<name>A0A814HCJ4_9BILA</name>
<reference evidence="1" key="1">
    <citation type="submission" date="2021-02" db="EMBL/GenBank/DDBJ databases">
        <authorList>
            <person name="Nowell W R."/>
        </authorList>
    </citation>
    <scope>NUCLEOTIDE SEQUENCE</scope>
    <source>
        <strain evidence="1">Ploen Becks lab</strain>
    </source>
</reference>
<gene>
    <name evidence="1" type="ORF">OXX778_LOCUS16762</name>
</gene>
<evidence type="ECO:0000313" key="2">
    <source>
        <dbReference type="Proteomes" id="UP000663879"/>
    </source>
</evidence>
<dbReference type="AlphaFoldDB" id="A0A814HCJ4"/>
<protein>
    <submittedName>
        <fullName evidence="1">Uncharacterized protein</fullName>
    </submittedName>
</protein>
<sequence>MVSHKSSLNKKRKSCFKNLKNVQLLFDFQKEQNVSFNRSGFVQKINDKNNNEKLLSIDSLSQVHLDLLMEQIRSNSDWNHKKNNDILNSVRTLSVQTSHNYVAKFINCDEECFYLENSGKYERPCIFEDLKDEIKLFTIEKLNCYVLDQDVLKNYLKLINERSINKLLFSWGFFWGKSYQRPFIDGQKREDVIEARKKFVQYFVDKKEYCFDILVKNTEKDEEQPIYNWKRSFQNGRIIIAHDESTSPV</sequence>